<evidence type="ECO:0000313" key="2">
    <source>
        <dbReference type="EMBL" id="MBB6520662.1"/>
    </source>
</evidence>
<proteinExistence type="predicted"/>
<name>A0A7X0JQX2_9GAMM</name>
<dbReference type="InterPro" id="IPR037522">
    <property type="entry name" value="HD_GYP_dom"/>
</dbReference>
<dbReference type="GO" id="GO:0008081">
    <property type="term" value="F:phosphoric diester hydrolase activity"/>
    <property type="evidence" value="ECO:0007669"/>
    <property type="project" value="UniProtKB-ARBA"/>
</dbReference>
<comment type="caution">
    <text evidence="2">The sequence shown here is derived from an EMBL/GenBank/DDBJ whole genome shotgun (WGS) entry which is preliminary data.</text>
</comment>
<dbReference type="InParanoid" id="A0A7X0JQX2"/>
<accession>A0A7X0JQX2</accession>
<keyword evidence="3" id="KW-1185">Reference proteome</keyword>
<evidence type="ECO:0000259" key="1">
    <source>
        <dbReference type="PROSITE" id="PS51832"/>
    </source>
</evidence>
<dbReference type="Gene3D" id="1.10.3210.10">
    <property type="entry name" value="Hypothetical protein af1432"/>
    <property type="match status" value="1"/>
</dbReference>
<dbReference type="Proteomes" id="UP000528457">
    <property type="component" value="Unassembled WGS sequence"/>
</dbReference>
<dbReference type="SUPFAM" id="SSF109604">
    <property type="entry name" value="HD-domain/PDEase-like"/>
    <property type="match status" value="1"/>
</dbReference>
<dbReference type="Pfam" id="PF11871">
    <property type="entry name" value="DUF3391"/>
    <property type="match status" value="1"/>
</dbReference>
<protein>
    <submittedName>
        <fullName evidence="2">HD-GYP domain-containing protein (C-di-GMP phosphodiesterase class II)</fullName>
    </submittedName>
</protein>
<evidence type="ECO:0000313" key="3">
    <source>
        <dbReference type="Proteomes" id="UP000528457"/>
    </source>
</evidence>
<feature type="domain" description="HD-GYP" evidence="1">
    <location>
        <begin position="156"/>
        <end position="351"/>
    </location>
</feature>
<dbReference type="PANTHER" id="PTHR43155:SF2">
    <property type="entry name" value="CYCLIC DI-GMP PHOSPHODIESTERASE PA4108"/>
    <property type="match status" value="1"/>
</dbReference>
<dbReference type="CDD" id="cd00077">
    <property type="entry name" value="HDc"/>
    <property type="match status" value="1"/>
</dbReference>
<sequence>MGLKQAKVGVNDLVLGMFVSGLDRPWTQTPFPLQGFYLRDLEEINQLKRYCRHVYIDVQKGKGPANRPNSLAPIRKKVIEAPKRSPKNQPVDVKVSPLKVRHNVYSHYTPLKNEIDGARQLNQRVAKAIVEVDKGLASLNSEALANTRRVASDMVDSVLRNPDALSWLNRVREADEHSYSHSVRSAIWAILFGRHIGLTKKDLDVLAFGVLLKDVGKIQLAAELLRKENRSDEEELEYEKFVDYGVEMLRKSRQVEPRAIAVVHSHCERINGSGFPQHLKGDKIPVLGRIAGLVSFYDEITNPRDNSKALSPSRAVAKLYDLRNVSFQEDLTVEFIRAIGLYPTGTLVELSSGEVAVVVEQNFERRLKPKVMLVLDRYKQPLKKLQVLDLAKKDMRIQNQIDKGKKRAQDVERVEISHDLEPSSYPVDIAKVRDDYLFKKQKKGLFERLKHSLMG</sequence>
<dbReference type="PROSITE" id="PS51832">
    <property type="entry name" value="HD_GYP"/>
    <property type="match status" value="1"/>
</dbReference>
<dbReference type="EMBL" id="JACHHT010000001">
    <property type="protein sequence ID" value="MBB6520662.1"/>
    <property type="molecule type" value="Genomic_DNA"/>
</dbReference>
<dbReference type="InterPro" id="IPR021812">
    <property type="entry name" value="DUF3391"/>
</dbReference>
<dbReference type="PANTHER" id="PTHR43155">
    <property type="entry name" value="CYCLIC DI-GMP PHOSPHODIESTERASE PA4108-RELATED"/>
    <property type="match status" value="1"/>
</dbReference>
<organism evidence="2 3">
    <name type="scientific">Pseudoteredinibacter isoporae</name>
    <dbReference type="NCBI Taxonomy" id="570281"/>
    <lineage>
        <taxon>Bacteria</taxon>
        <taxon>Pseudomonadati</taxon>
        <taxon>Pseudomonadota</taxon>
        <taxon>Gammaproteobacteria</taxon>
        <taxon>Cellvibrionales</taxon>
        <taxon>Cellvibrionaceae</taxon>
        <taxon>Pseudoteredinibacter</taxon>
    </lineage>
</organism>
<dbReference type="AlphaFoldDB" id="A0A7X0JQX2"/>
<dbReference type="RefSeq" id="WP_166850586.1">
    <property type="nucleotide sequence ID" value="NZ_JAAONY010000001.1"/>
</dbReference>
<gene>
    <name evidence="2" type="ORF">HNR48_000940</name>
</gene>
<reference evidence="2 3" key="1">
    <citation type="submission" date="2020-08" db="EMBL/GenBank/DDBJ databases">
        <title>Genomic Encyclopedia of Type Strains, Phase IV (KMG-IV): sequencing the most valuable type-strain genomes for metagenomic binning, comparative biology and taxonomic classification.</title>
        <authorList>
            <person name="Goeker M."/>
        </authorList>
    </citation>
    <scope>NUCLEOTIDE SEQUENCE [LARGE SCALE GENOMIC DNA]</scope>
    <source>
        <strain evidence="2 3">DSM 22368</strain>
    </source>
</reference>
<dbReference type="InterPro" id="IPR003607">
    <property type="entry name" value="HD/PDEase_dom"/>
</dbReference>
<dbReference type="Pfam" id="PF13487">
    <property type="entry name" value="HD_5"/>
    <property type="match status" value="1"/>
</dbReference>